<dbReference type="EC" id="3.2.1.22" evidence="3"/>
<dbReference type="PANTHER" id="PTHR11452">
    <property type="entry name" value="ALPHA-GALACTOSIDASE/ALPHA-N-ACETYLGALACTOSAMINIDASE"/>
    <property type="match status" value="1"/>
</dbReference>
<reference evidence="8" key="1">
    <citation type="submission" date="2020-01" db="EMBL/GenBank/DDBJ databases">
        <title>Identification and distribution of gene clusters putatively required for synthesis of sphingolipid metabolism inhibitors in phylogenetically diverse species of the filamentous fungus Fusarium.</title>
        <authorList>
            <person name="Kim H.-S."/>
            <person name="Busman M."/>
            <person name="Brown D.W."/>
            <person name="Divon H."/>
            <person name="Uhlig S."/>
            <person name="Proctor R.H."/>
        </authorList>
    </citation>
    <scope>NUCLEOTIDE SEQUENCE</scope>
    <source>
        <strain evidence="8">NRRL 31653</strain>
    </source>
</reference>
<keyword evidence="7" id="KW-0732">Signal</keyword>
<dbReference type="OrthoDB" id="5795902at2759"/>
<evidence type="ECO:0000256" key="4">
    <source>
        <dbReference type="ARBA" id="ARBA00022801"/>
    </source>
</evidence>
<keyword evidence="5" id="KW-0326">Glycosidase</keyword>
<evidence type="ECO:0000256" key="6">
    <source>
        <dbReference type="ARBA" id="ARBA00041452"/>
    </source>
</evidence>
<proteinExistence type="inferred from homology"/>
<dbReference type="CDD" id="cd14792">
    <property type="entry name" value="GH27"/>
    <property type="match status" value="1"/>
</dbReference>
<dbReference type="EMBL" id="LUFC02000108">
    <property type="protein sequence ID" value="KAF4501814.1"/>
    <property type="molecule type" value="Genomic_DNA"/>
</dbReference>
<organism evidence="8 9">
    <name type="scientific">Fusarium agapanthi</name>
    <dbReference type="NCBI Taxonomy" id="1803897"/>
    <lineage>
        <taxon>Eukaryota</taxon>
        <taxon>Fungi</taxon>
        <taxon>Dikarya</taxon>
        <taxon>Ascomycota</taxon>
        <taxon>Pezizomycotina</taxon>
        <taxon>Sordariomycetes</taxon>
        <taxon>Hypocreomycetidae</taxon>
        <taxon>Hypocreales</taxon>
        <taxon>Nectriaceae</taxon>
        <taxon>Fusarium</taxon>
        <taxon>Fusarium fujikuroi species complex</taxon>
    </lineage>
</organism>
<dbReference type="Pfam" id="PF16499">
    <property type="entry name" value="Melibiase_2"/>
    <property type="match status" value="2"/>
</dbReference>
<gene>
    <name evidence="8" type="ORF">FAGAP_1958</name>
</gene>
<dbReference type="Proteomes" id="UP000737391">
    <property type="component" value="Unassembled WGS sequence"/>
</dbReference>
<dbReference type="PANTHER" id="PTHR11452:SF75">
    <property type="entry name" value="ALPHA-GALACTOSIDASE MEL1"/>
    <property type="match status" value="1"/>
</dbReference>
<dbReference type="GO" id="GO:0004557">
    <property type="term" value="F:alpha-galactosidase activity"/>
    <property type="evidence" value="ECO:0007669"/>
    <property type="project" value="UniProtKB-EC"/>
</dbReference>
<keyword evidence="9" id="KW-1185">Reference proteome</keyword>
<dbReference type="InterPro" id="IPR013785">
    <property type="entry name" value="Aldolase_TIM"/>
</dbReference>
<feature type="signal peptide" evidence="7">
    <location>
        <begin position="1"/>
        <end position="18"/>
    </location>
</feature>
<evidence type="ECO:0000256" key="2">
    <source>
        <dbReference type="ARBA" id="ARBA00009743"/>
    </source>
</evidence>
<evidence type="ECO:0000313" key="8">
    <source>
        <dbReference type="EMBL" id="KAF4501814.1"/>
    </source>
</evidence>
<sequence length="565" mass="61492">MAQSWLSTLALLPLLALAESDGFGAKPVMGYNSYNDVVCSPNQTYTHDTITAMKQKGFVDLGYTMFQIDCGWFSKERAANGSLTYDNQTFPDGISPLSNACPICGWNTVYVKADNCFAPDDTVIQRYTNLSNALRDVGIDGMMTRPIAMSWRMAADIARGWDSVFRITNEAIHVILQGNSGPGHYGDMDLLEVGNPGMTQSQQATHFAIWAMFKSALMISTNVVDMPSETQAILSNTGLIAINQDDLGAPVRLIQRYPDYDVYAGPLSGDDMAVLIVDQSGNGGNYYLDFNSLNPYGSSALRLTNIQAYTPPPVTYNYIKGSSGALDNGAKLVDCSACSSGQAAGYVGGGQSDGGGSVTFTDIKTSQATQNVKIDYINSEIIYPNESGPNTSGYAPNIKLSRDQLAAAATHPVAGHTFDSVTHGVPKDVLEGINKIKLRIGNTLPELYDVYSTLQEVIESCDQDSTVILSLVSKLNLENSAGSLTKTLKLAIKLIWKTDEIQRLDERFKRSQAILIPIMARISKYVIYQVQHSRELTVLRNETQALGARCSQQLSDLQSSFRNIE</sequence>
<dbReference type="SUPFAM" id="SSF51445">
    <property type="entry name" value="(Trans)glycosidases"/>
    <property type="match status" value="1"/>
</dbReference>
<evidence type="ECO:0000256" key="1">
    <source>
        <dbReference type="ARBA" id="ARBA00001255"/>
    </source>
</evidence>
<dbReference type="Gene3D" id="3.20.20.70">
    <property type="entry name" value="Aldolase class I"/>
    <property type="match status" value="2"/>
</dbReference>
<evidence type="ECO:0000256" key="7">
    <source>
        <dbReference type="SAM" id="SignalP"/>
    </source>
</evidence>
<evidence type="ECO:0000313" key="9">
    <source>
        <dbReference type="Proteomes" id="UP000737391"/>
    </source>
</evidence>
<comment type="catalytic activity">
    <reaction evidence="1">
        <text>Hydrolysis of terminal, non-reducing alpha-D-galactose residues in alpha-D-galactosides, including galactose oligosaccharides, galactomannans and galactolipids.</text>
        <dbReference type="EC" id="3.2.1.22"/>
    </reaction>
</comment>
<comment type="similarity">
    <text evidence="2">Belongs to the glycosyl hydrolase 27 family.</text>
</comment>
<dbReference type="SUPFAM" id="SSF51011">
    <property type="entry name" value="Glycosyl hydrolase domain"/>
    <property type="match status" value="1"/>
</dbReference>
<keyword evidence="4" id="KW-0378">Hydrolase</keyword>
<comment type="caution">
    <text evidence="8">The sequence shown here is derived from an EMBL/GenBank/DDBJ whole genome shotgun (WGS) entry which is preliminary data.</text>
</comment>
<feature type="chain" id="PRO_5040249822" description="alpha-galactosidase" evidence="7">
    <location>
        <begin position="19"/>
        <end position="565"/>
    </location>
</feature>
<accession>A0A9P5EG82</accession>
<dbReference type="GO" id="GO:0005975">
    <property type="term" value="P:carbohydrate metabolic process"/>
    <property type="evidence" value="ECO:0007669"/>
    <property type="project" value="InterPro"/>
</dbReference>
<evidence type="ECO:0000256" key="3">
    <source>
        <dbReference type="ARBA" id="ARBA00012755"/>
    </source>
</evidence>
<dbReference type="InterPro" id="IPR017853">
    <property type="entry name" value="GH"/>
</dbReference>
<protein>
    <recommendedName>
        <fullName evidence="3">alpha-galactosidase</fullName>
        <ecNumber evidence="3">3.2.1.22</ecNumber>
    </recommendedName>
    <alternativeName>
        <fullName evidence="6">Melibiase D</fullName>
    </alternativeName>
</protein>
<name>A0A9P5EG82_9HYPO</name>
<dbReference type="AlphaFoldDB" id="A0A9P5EG82"/>
<dbReference type="InterPro" id="IPR002241">
    <property type="entry name" value="Glyco_hydro_27"/>
</dbReference>
<evidence type="ECO:0000256" key="5">
    <source>
        <dbReference type="ARBA" id="ARBA00023295"/>
    </source>
</evidence>